<dbReference type="Pfam" id="PF04820">
    <property type="entry name" value="Trp_halogenase"/>
    <property type="match status" value="1"/>
</dbReference>
<feature type="binding site" evidence="2">
    <location>
        <begin position="17"/>
        <end position="20"/>
    </location>
    <ligand>
        <name>FAD</name>
        <dbReference type="ChEBI" id="CHEBI:57692"/>
    </ligand>
</feature>
<keyword evidence="4" id="KW-1185">Reference proteome</keyword>
<reference evidence="3" key="1">
    <citation type="journal article" date="2023" name="Int. J. Syst. Evol. Microbiol.">
        <title>&lt;i&gt;Shewanella septentrionalis&lt;/i&gt; sp. nov. and &lt;i&gt;Shewanella holmiensis&lt;/i&gt; sp. nov., isolated from Baltic Sea water and sediments.</title>
        <authorList>
            <person name="Martin-Rodriguez A.J."/>
            <person name="Thorell K."/>
            <person name="Joffre E."/>
            <person name="Jensie-Markopoulos S."/>
            <person name="Moore E.R.B."/>
            <person name="Sjoling A."/>
        </authorList>
    </citation>
    <scope>NUCLEOTIDE SEQUENCE</scope>
    <source>
        <strain evidence="3">SP1W3</strain>
    </source>
</reference>
<evidence type="ECO:0000256" key="2">
    <source>
        <dbReference type="PIRSR" id="PIRSR011396-2"/>
    </source>
</evidence>
<dbReference type="GO" id="GO:0004497">
    <property type="term" value="F:monooxygenase activity"/>
    <property type="evidence" value="ECO:0007669"/>
    <property type="project" value="InterPro"/>
</dbReference>
<organism evidence="3 4">
    <name type="scientific">Shewanella septentrionalis</name>
    <dbReference type="NCBI Taxonomy" id="2952223"/>
    <lineage>
        <taxon>Bacteria</taxon>
        <taxon>Pseudomonadati</taxon>
        <taxon>Pseudomonadota</taxon>
        <taxon>Gammaproteobacteria</taxon>
        <taxon>Alteromonadales</taxon>
        <taxon>Shewanellaceae</taxon>
        <taxon>Shewanella</taxon>
    </lineage>
</organism>
<keyword evidence="2" id="KW-0285">Flavoprotein</keyword>
<dbReference type="RefSeq" id="WP_261273652.1">
    <property type="nucleotide sequence ID" value="NZ_JAMTCC010000040.1"/>
</dbReference>
<dbReference type="InterPro" id="IPR033856">
    <property type="entry name" value="Trp_halogen"/>
</dbReference>
<keyword evidence="2" id="KW-0274">FAD</keyword>
<dbReference type="Proteomes" id="UP001155604">
    <property type="component" value="Unassembled WGS sequence"/>
</dbReference>
<feature type="binding site" evidence="2">
    <location>
        <position position="378"/>
    </location>
    <ligand>
        <name>L-tryptophan</name>
        <dbReference type="ChEBI" id="CHEBI:57912"/>
    </ligand>
</feature>
<evidence type="ECO:0000313" key="4">
    <source>
        <dbReference type="Proteomes" id="UP001155604"/>
    </source>
</evidence>
<comment type="caution">
    <text evidence="3">The sequence shown here is derived from an EMBL/GenBank/DDBJ whole genome shotgun (WGS) entry which is preliminary data.</text>
</comment>
<dbReference type="InterPro" id="IPR050816">
    <property type="entry name" value="Flavin-dep_Halogenase_NPB"/>
</dbReference>
<dbReference type="InterPro" id="IPR006905">
    <property type="entry name" value="Flavin_halogenase"/>
</dbReference>
<dbReference type="Gene3D" id="3.50.50.60">
    <property type="entry name" value="FAD/NAD(P)-binding domain"/>
    <property type="match status" value="1"/>
</dbReference>
<dbReference type="SUPFAM" id="SSF51905">
    <property type="entry name" value="FAD/NAD(P)-binding domain"/>
    <property type="match status" value="1"/>
</dbReference>
<dbReference type="PANTHER" id="PTHR43747">
    <property type="entry name" value="FAD-BINDING PROTEIN"/>
    <property type="match status" value="1"/>
</dbReference>
<dbReference type="GO" id="GO:0000166">
    <property type="term" value="F:nucleotide binding"/>
    <property type="evidence" value="ECO:0007669"/>
    <property type="project" value="UniProtKB-KW"/>
</dbReference>
<dbReference type="AlphaFoldDB" id="A0A9X3AVD8"/>
<proteinExistence type="predicted"/>
<keyword evidence="2" id="KW-0547">Nucleotide-binding</keyword>
<sequence length="543" mass="60810">MQQATHTAINNIVIVGGGTAGWLTAALLAAEHNVDKGQLAHSPKLNITLIESPDVATIGVGEGTWPSMRNTLDKIGISETEFIRQCDASFKQGSRFIRWQYDDTEHTKPFGSNQYLHPFSLPHGHQELDLCPFWLPHSDKVSFAQAVSNQDALTQLGLAPKTIATPEYHFQNNYGYHLDAGKFSQLLMQHCTEKLGIKYVRDHVTQVHSHANGDIESLATKEHGVILGDMFVDCSGTKSLLLGEHFNVPFLCQKAVLFNDSALAIQVPYAEENSPIASCTLSTAQPSGWIWDIGLPTRKGVGYVYSSAHCSDDEAEQTLRAYLTNDTSTKPQSASSNALDSRKQECRKLNINPGYHAKCWQNNCIAIGMAAGFIEPLEASALALVEWTANTLATQLPTHRGVMDTIAQRVNERYERHWQQIIDFLKLHYVVSRREVDGYWRDHRDATSIPERLQQQLDLWRYQAPSSHDISYKDPLFPAASFQYVLYGMGFNTALPTHIKPSQQQVAQRLFSENQQKVHALSQSLPSNRDLLNKVRQFGFPKI</sequence>
<feature type="binding site" evidence="2">
    <location>
        <position position="204"/>
    </location>
    <ligand>
        <name>FAD</name>
        <dbReference type="ChEBI" id="CHEBI:57692"/>
    </ligand>
</feature>
<protein>
    <submittedName>
        <fullName evidence="3">Tryptophan 7-halogenase</fullName>
    </submittedName>
</protein>
<evidence type="ECO:0000256" key="1">
    <source>
        <dbReference type="PIRSR" id="PIRSR011396-1"/>
    </source>
</evidence>
<name>A0A9X3AVD8_9GAMM</name>
<dbReference type="PIRSF" id="PIRSF011396">
    <property type="entry name" value="Trp_halogenase"/>
    <property type="match status" value="1"/>
</dbReference>
<evidence type="ECO:0000313" key="3">
    <source>
        <dbReference type="EMBL" id="MCT7947402.1"/>
    </source>
</evidence>
<dbReference type="PANTHER" id="PTHR43747:SF4">
    <property type="entry name" value="FLAVIN-DEPENDENT TRYPTOPHAN HALOGENASE"/>
    <property type="match status" value="1"/>
</dbReference>
<feature type="binding site" evidence="2">
    <location>
        <position position="91"/>
    </location>
    <ligand>
        <name>7-chloro-L-tryptophan</name>
        <dbReference type="ChEBI" id="CHEBI:58713"/>
    </ligand>
</feature>
<feature type="active site" evidence="1">
    <location>
        <position position="91"/>
    </location>
</feature>
<dbReference type="EMBL" id="JAMTCC010000040">
    <property type="protein sequence ID" value="MCT7947402.1"/>
    <property type="molecule type" value="Genomic_DNA"/>
</dbReference>
<dbReference type="InterPro" id="IPR036188">
    <property type="entry name" value="FAD/NAD-bd_sf"/>
</dbReference>
<accession>A0A9X3AVD8</accession>
<gene>
    <name evidence="3" type="ORF">NE536_18800</name>
</gene>